<feature type="binding site" evidence="12">
    <location>
        <position position="297"/>
    </location>
    <ligand>
        <name>K(+)</name>
        <dbReference type="ChEBI" id="CHEBI:29103"/>
    </ligand>
</feature>
<feature type="transmembrane region" description="Helical" evidence="13">
    <location>
        <begin position="112"/>
        <end position="133"/>
    </location>
</feature>
<comment type="similarity">
    <text evidence="2">Belongs to the TrkH potassium transport family.</text>
</comment>
<keyword evidence="4" id="KW-1003">Cell membrane</keyword>
<dbReference type="Proteomes" id="UP000460549">
    <property type="component" value="Unassembled WGS sequence"/>
</dbReference>
<feature type="transmembrane region" description="Helical" evidence="13">
    <location>
        <begin position="162"/>
        <end position="181"/>
    </location>
</feature>
<keyword evidence="11 13" id="KW-0472">Membrane</keyword>
<dbReference type="AlphaFoldDB" id="A0A7X2TRS0"/>
<comment type="subcellular location">
    <subcellularLocation>
        <location evidence="1">Cell inner membrane</location>
        <topology evidence="1">Multi-pass membrane protein</topology>
    </subcellularLocation>
</comment>
<feature type="transmembrane region" description="Helical" evidence="13">
    <location>
        <begin position="314"/>
        <end position="335"/>
    </location>
</feature>
<evidence type="ECO:0000256" key="7">
    <source>
        <dbReference type="ARBA" id="ARBA00022692"/>
    </source>
</evidence>
<feature type="binding site" evidence="12">
    <location>
        <position position="413"/>
    </location>
    <ligand>
        <name>K(+)</name>
        <dbReference type="ChEBI" id="CHEBI:29103"/>
    </ligand>
</feature>
<dbReference type="PANTHER" id="PTHR32024:SF2">
    <property type="entry name" value="TRK SYSTEM POTASSIUM UPTAKE PROTEIN TRKG-RELATED"/>
    <property type="match status" value="1"/>
</dbReference>
<keyword evidence="6" id="KW-0633">Potassium transport</keyword>
<dbReference type="GO" id="GO:0046872">
    <property type="term" value="F:metal ion binding"/>
    <property type="evidence" value="ECO:0007669"/>
    <property type="project" value="UniProtKB-KW"/>
</dbReference>
<name>A0A7X2TRS0_9SPIO</name>
<sequence length="464" mass="50670">MCIPFALSIVYKEQVATEAFLFTISIMVVFHVILLLFLRKEPIKIKAKDSYLFVTLTWVIATAFGALPLYLTKTLPTYSASYFEIMSGFTTTGATALQTIEDQLKSILFWRGMTNWLGGMGIVVLFVAILPFMGVRGANLVSAESVGPTKDKLTPHIQHTAMILWGIYVGFSVLEVLFLLLGKLSIFDAVTVTFGTMGAAGFSAKNSSIGGYNSAYVDWVVIVFMTIAGMNFALFFKAIQGRIDKVIKDAEFRVYISLIFVFSLVGSVSLLINRVYPNFFTAIRYSAFHVISVLTTTGFAICDYTSWPVFNQMLLFLLFFVGGCAGSAGGGMKVVRISTLMTLAKNTIKKRLHPRAVVQTRLGGDIIAQDTTLSIAGFIGVYLLTGFVGALIISTSGRSLETCLSAAFLFVGNIGIGLGDVGPAGNFSIFSPILQWVASFLMLVGRLELFTVYALFSKSFWKRG</sequence>
<dbReference type="PIRSF" id="PIRSF006247">
    <property type="entry name" value="TrkH"/>
    <property type="match status" value="1"/>
</dbReference>
<keyword evidence="15" id="KW-1185">Reference proteome</keyword>
<evidence type="ECO:0000256" key="2">
    <source>
        <dbReference type="ARBA" id="ARBA00009137"/>
    </source>
</evidence>
<reference evidence="14 15" key="1">
    <citation type="submission" date="2019-08" db="EMBL/GenBank/DDBJ databases">
        <title>In-depth cultivation of the pig gut microbiome towards novel bacterial diversity and tailored functional studies.</title>
        <authorList>
            <person name="Wylensek D."/>
            <person name="Hitch T.C.A."/>
            <person name="Clavel T."/>
        </authorList>
    </citation>
    <scope>NUCLEOTIDE SEQUENCE [LARGE SCALE GENOMIC DNA]</scope>
    <source>
        <strain evidence="14 15">NM-380-WT-3C1</strain>
    </source>
</reference>
<proteinExistence type="inferred from homology"/>
<dbReference type="GO" id="GO:0015379">
    <property type="term" value="F:potassium:chloride symporter activity"/>
    <property type="evidence" value="ECO:0007669"/>
    <property type="project" value="InterPro"/>
</dbReference>
<feature type="transmembrane region" description="Helical" evidence="13">
    <location>
        <begin position="20"/>
        <end position="38"/>
    </location>
</feature>
<feature type="transmembrane region" description="Helical" evidence="13">
    <location>
        <begin position="282"/>
        <end position="302"/>
    </location>
</feature>
<feature type="binding site" evidence="12">
    <location>
        <position position="92"/>
    </location>
    <ligand>
        <name>K(+)</name>
        <dbReference type="ChEBI" id="CHEBI:29103"/>
    </ligand>
</feature>
<feature type="transmembrane region" description="Helical" evidence="13">
    <location>
        <begin position="433"/>
        <end position="456"/>
    </location>
</feature>
<evidence type="ECO:0000256" key="6">
    <source>
        <dbReference type="ARBA" id="ARBA00022538"/>
    </source>
</evidence>
<evidence type="ECO:0000256" key="5">
    <source>
        <dbReference type="ARBA" id="ARBA00022519"/>
    </source>
</evidence>
<evidence type="ECO:0000313" key="15">
    <source>
        <dbReference type="Proteomes" id="UP000460549"/>
    </source>
</evidence>
<evidence type="ECO:0000256" key="10">
    <source>
        <dbReference type="ARBA" id="ARBA00023065"/>
    </source>
</evidence>
<keyword evidence="9 13" id="KW-1133">Transmembrane helix</keyword>
<gene>
    <name evidence="14" type="ORF">FYJ80_06395</name>
</gene>
<dbReference type="InterPro" id="IPR004772">
    <property type="entry name" value="TrkH"/>
</dbReference>
<evidence type="ECO:0000256" key="12">
    <source>
        <dbReference type="PIRSR" id="PIRSR006247-1"/>
    </source>
</evidence>
<accession>A0A7X2TRS0</accession>
<organism evidence="14 15">
    <name type="scientific">Bullifex porci</name>
    <dbReference type="NCBI Taxonomy" id="2606638"/>
    <lineage>
        <taxon>Bacteria</taxon>
        <taxon>Pseudomonadati</taxon>
        <taxon>Spirochaetota</taxon>
        <taxon>Spirochaetia</taxon>
        <taxon>Spirochaetales</taxon>
        <taxon>Spirochaetaceae</taxon>
        <taxon>Bullifex</taxon>
    </lineage>
</organism>
<dbReference type="GO" id="GO:0005886">
    <property type="term" value="C:plasma membrane"/>
    <property type="evidence" value="ECO:0007669"/>
    <property type="project" value="UniProtKB-SubCell"/>
</dbReference>
<protein>
    <submittedName>
        <fullName evidence="14">TrkH family potassium uptake protein</fullName>
    </submittedName>
</protein>
<keyword evidence="10" id="KW-0406">Ion transport</keyword>
<evidence type="ECO:0000313" key="14">
    <source>
        <dbReference type="EMBL" id="MSU06410.1"/>
    </source>
</evidence>
<evidence type="ECO:0000256" key="9">
    <source>
        <dbReference type="ARBA" id="ARBA00022989"/>
    </source>
</evidence>
<comment type="caution">
    <text evidence="14">The sequence shown here is derived from an EMBL/GenBank/DDBJ whole genome shotgun (WGS) entry which is preliminary data.</text>
</comment>
<feature type="transmembrane region" description="Helical" evidence="13">
    <location>
        <begin position="254"/>
        <end position="276"/>
    </location>
</feature>
<keyword evidence="8 12" id="KW-0630">Potassium</keyword>
<feature type="binding site" evidence="12">
    <location>
        <position position="296"/>
    </location>
    <ligand>
        <name>K(+)</name>
        <dbReference type="ChEBI" id="CHEBI:29103"/>
    </ligand>
</feature>
<keyword evidence="12" id="KW-0479">Metal-binding</keyword>
<feature type="transmembrane region" description="Helical" evidence="13">
    <location>
        <begin position="216"/>
        <end position="234"/>
    </location>
</feature>
<dbReference type="PANTHER" id="PTHR32024">
    <property type="entry name" value="TRK SYSTEM POTASSIUM UPTAKE PROTEIN TRKG-RELATED"/>
    <property type="match status" value="1"/>
</dbReference>
<keyword evidence="5" id="KW-0997">Cell inner membrane</keyword>
<keyword evidence="3" id="KW-0813">Transport</keyword>
<feature type="transmembrane region" description="Helical" evidence="13">
    <location>
        <begin position="50"/>
        <end position="70"/>
    </location>
</feature>
<keyword evidence="7 13" id="KW-0812">Transmembrane</keyword>
<evidence type="ECO:0000256" key="1">
    <source>
        <dbReference type="ARBA" id="ARBA00004429"/>
    </source>
</evidence>
<dbReference type="EMBL" id="VUNN01000011">
    <property type="protein sequence ID" value="MSU06410.1"/>
    <property type="molecule type" value="Genomic_DNA"/>
</dbReference>
<evidence type="ECO:0000256" key="4">
    <source>
        <dbReference type="ARBA" id="ARBA00022475"/>
    </source>
</evidence>
<evidence type="ECO:0000256" key="11">
    <source>
        <dbReference type="ARBA" id="ARBA00023136"/>
    </source>
</evidence>
<evidence type="ECO:0000256" key="8">
    <source>
        <dbReference type="ARBA" id="ARBA00022958"/>
    </source>
</evidence>
<dbReference type="Pfam" id="PF02386">
    <property type="entry name" value="TrkH"/>
    <property type="match status" value="1"/>
</dbReference>
<feature type="binding site" evidence="12">
    <location>
        <position position="91"/>
    </location>
    <ligand>
        <name>K(+)</name>
        <dbReference type="ChEBI" id="CHEBI:29103"/>
    </ligand>
</feature>
<evidence type="ECO:0000256" key="3">
    <source>
        <dbReference type="ARBA" id="ARBA00022448"/>
    </source>
</evidence>
<feature type="transmembrane region" description="Helical" evidence="13">
    <location>
        <begin position="400"/>
        <end position="421"/>
    </location>
</feature>
<feature type="transmembrane region" description="Helical" evidence="13">
    <location>
        <begin position="373"/>
        <end position="393"/>
    </location>
</feature>
<dbReference type="InterPro" id="IPR003445">
    <property type="entry name" value="Cat_transpt"/>
</dbReference>
<evidence type="ECO:0000256" key="13">
    <source>
        <dbReference type="SAM" id="Phobius"/>
    </source>
</evidence>